<dbReference type="KEGG" id="scib:HUG20_09335"/>
<evidence type="ECO:0000313" key="7">
    <source>
        <dbReference type="EMBL" id="QQK80070.1"/>
    </source>
</evidence>
<evidence type="ECO:0000256" key="5">
    <source>
        <dbReference type="RuleBase" id="RU361157"/>
    </source>
</evidence>
<reference evidence="7 8" key="1">
    <citation type="submission" date="2020-06" db="EMBL/GenBank/DDBJ databases">
        <title>Genomic analysis of Salicibibacter sp. NKC21-4.</title>
        <authorList>
            <person name="Oh Y.J."/>
        </authorList>
    </citation>
    <scope>NUCLEOTIDE SEQUENCE [LARGE SCALE GENOMIC DNA]</scope>
    <source>
        <strain evidence="7 8">NKC21-4</strain>
    </source>
</reference>
<evidence type="ECO:0000256" key="2">
    <source>
        <dbReference type="ARBA" id="ARBA00022692"/>
    </source>
</evidence>
<evidence type="ECO:0000259" key="6">
    <source>
        <dbReference type="PROSITE" id="PS51012"/>
    </source>
</evidence>
<dbReference type="PROSITE" id="PS51012">
    <property type="entry name" value="ABC_TM2"/>
    <property type="match status" value="1"/>
</dbReference>
<comment type="similarity">
    <text evidence="5">Belongs to the ABC-2 integral membrane protein family.</text>
</comment>
<gene>
    <name evidence="7" type="ORF">HUG20_09335</name>
</gene>
<dbReference type="InterPro" id="IPR013525">
    <property type="entry name" value="ABC2_TM"/>
</dbReference>
<keyword evidence="2 5" id="KW-0812">Transmembrane</keyword>
<evidence type="ECO:0000313" key="8">
    <source>
        <dbReference type="Proteomes" id="UP000595349"/>
    </source>
</evidence>
<dbReference type="RefSeq" id="WP_200090244.1">
    <property type="nucleotide sequence ID" value="NZ_CP054706.1"/>
</dbReference>
<keyword evidence="5" id="KW-1003">Cell membrane</keyword>
<proteinExistence type="inferred from homology"/>
<keyword evidence="3 5" id="KW-1133">Transmembrane helix</keyword>
<accession>A0A7T6ZAU6</accession>
<dbReference type="GO" id="GO:0140359">
    <property type="term" value="F:ABC-type transporter activity"/>
    <property type="evidence" value="ECO:0007669"/>
    <property type="project" value="InterPro"/>
</dbReference>
<evidence type="ECO:0000256" key="1">
    <source>
        <dbReference type="ARBA" id="ARBA00004141"/>
    </source>
</evidence>
<feature type="transmembrane region" description="Helical" evidence="5">
    <location>
        <begin position="156"/>
        <end position="175"/>
    </location>
</feature>
<dbReference type="InterPro" id="IPR047817">
    <property type="entry name" value="ABC2_TM_bact-type"/>
</dbReference>
<evidence type="ECO:0000256" key="3">
    <source>
        <dbReference type="ARBA" id="ARBA00022989"/>
    </source>
</evidence>
<keyword evidence="4 5" id="KW-0472">Membrane</keyword>
<dbReference type="GO" id="GO:0043190">
    <property type="term" value="C:ATP-binding cassette (ABC) transporter complex"/>
    <property type="evidence" value="ECO:0007669"/>
    <property type="project" value="InterPro"/>
</dbReference>
<dbReference type="InterPro" id="IPR051784">
    <property type="entry name" value="Nod_factor_ABC_transporter"/>
</dbReference>
<sequence length="236" mass="26692">MTTVFLLNVKAAVKDVYLLFWSVALPVGALITMGIFFDGYVEYTLVGMSAVSLLFYAFMSTSFTSLSQRRRGVYDLLHATPMPLYQYILSVSGARSMISMVLGYMILVVSWIFYSPSFSIIGLLMTFPVLLIGSTAFIFLSFAVSSVVKTEGHLSMSTNLIMLPMVLCSSAFYSLENAPSFIQYVSMVNPFEWLVTGIRTSMTVEMTLWIQNVFILFVFFALFFILSLRTFKYERH</sequence>
<dbReference type="PIRSF" id="PIRSF006648">
    <property type="entry name" value="DrrB"/>
    <property type="match status" value="1"/>
</dbReference>
<dbReference type="AlphaFoldDB" id="A0A7T6ZAU6"/>
<dbReference type="PANTHER" id="PTHR43229">
    <property type="entry name" value="NODULATION PROTEIN J"/>
    <property type="match status" value="1"/>
</dbReference>
<feature type="transmembrane region" description="Helical" evidence="5">
    <location>
        <begin position="87"/>
        <end position="114"/>
    </location>
</feature>
<name>A0A7T6ZAU6_9BACI</name>
<feature type="domain" description="ABC transmembrane type-2" evidence="6">
    <location>
        <begin position="3"/>
        <end position="234"/>
    </location>
</feature>
<dbReference type="InterPro" id="IPR000412">
    <property type="entry name" value="ABC_2_transport"/>
</dbReference>
<feature type="transmembrane region" description="Helical" evidence="5">
    <location>
        <begin position="120"/>
        <end position="144"/>
    </location>
</feature>
<dbReference type="EMBL" id="CP054706">
    <property type="protein sequence ID" value="QQK80070.1"/>
    <property type="molecule type" value="Genomic_DNA"/>
</dbReference>
<protein>
    <recommendedName>
        <fullName evidence="5">Transport permease protein</fullName>
    </recommendedName>
</protein>
<organism evidence="7 8">
    <name type="scientific">Salicibibacter cibi</name>
    <dbReference type="NCBI Taxonomy" id="2743001"/>
    <lineage>
        <taxon>Bacteria</taxon>
        <taxon>Bacillati</taxon>
        <taxon>Bacillota</taxon>
        <taxon>Bacilli</taxon>
        <taxon>Bacillales</taxon>
        <taxon>Bacillaceae</taxon>
        <taxon>Salicibibacter</taxon>
    </lineage>
</organism>
<feature type="transmembrane region" description="Helical" evidence="5">
    <location>
        <begin position="16"/>
        <end position="37"/>
    </location>
</feature>
<evidence type="ECO:0000256" key="4">
    <source>
        <dbReference type="ARBA" id="ARBA00023136"/>
    </source>
</evidence>
<dbReference type="PANTHER" id="PTHR43229:SF2">
    <property type="entry name" value="NODULATION PROTEIN J"/>
    <property type="match status" value="1"/>
</dbReference>
<dbReference type="Proteomes" id="UP000595349">
    <property type="component" value="Chromosome"/>
</dbReference>
<comment type="subcellular location">
    <subcellularLocation>
        <location evidence="5">Cell membrane</location>
        <topology evidence="5">Multi-pass membrane protein</topology>
    </subcellularLocation>
    <subcellularLocation>
        <location evidence="1">Membrane</location>
        <topology evidence="1">Multi-pass membrane protein</topology>
    </subcellularLocation>
</comment>
<keyword evidence="5" id="KW-0813">Transport</keyword>
<dbReference type="Pfam" id="PF01061">
    <property type="entry name" value="ABC2_membrane"/>
    <property type="match status" value="1"/>
</dbReference>
<keyword evidence="8" id="KW-1185">Reference proteome</keyword>
<feature type="transmembrane region" description="Helical" evidence="5">
    <location>
        <begin position="43"/>
        <end position="66"/>
    </location>
</feature>
<feature type="transmembrane region" description="Helical" evidence="5">
    <location>
        <begin position="209"/>
        <end position="228"/>
    </location>
</feature>